<dbReference type="InterPro" id="IPR017871">
    <property type="entry name" value="ABC_transporter-like_CS"/>
</dbReference>
<comment type="subcellular location">
    <subcellularLocation>
        <location evidence="1">Cell membrane</location>
        <topology evidence="1">Peripheral membrane protein</topology>
    </subcellularLocation>
</comment>
<reference evidence="10 11" key="1">
    <citation type="submission" date="2018-08" db="EMBL/GenBank/DDBJ databases">
        <title>Genomic Encyclopedia of Type Strains, Phase IV (KMG-IV): sequencing the most valuable type-strain genomes for metagenomic binning, comparative biology and taxonomic classification.</title>
        <authorList>
            <person name="Goeker M."/>
        </authorList>
    </citation>
    <scope>NUCLEOTIDE SEQUENCE [LARGE SCALE GENOMIC DNA]</scope>
    <source>
        <strain evidence="10 11">DSM 23923</strain>
    </source>
</reference>
<name>A0A347ZPZ9_9CHLR</name>
<keyword evidence="6 10" id="KW-0067">ATP-binding</keyword>
<evidence type="ECO:0000256" key="8">
    <source>
        <dbReference type="ARBA" id="ARBA00023136"/>
    </source>
</evidence>
<evidence type="ECO:0000256" key="6">
    <source>
        <dbReference type="ARBA" id="ARBA00022840"/>
    </source>
</evidence>
<evidence type="ECO:0000313" key="11">
    <source>
        <dbReference type="Proteomes" id="UP000256388"/>
    </source>
</evidence>
<dbReference type="CDD" id="cd03215">
    <property type="entry name" value="ABC_Carb_Monos_II"/>
    <property type="match status" value="1"/>
</dbReference>
<proteinExistence type="predicted"/>
<protein>
    <submittedName>
        <fullName evidence="10">Monosaccharide ABC transporter ATP-binding protein (CUT2 family)</fullName>
    </submittedName>
</protein>
<dbReference type="Gene3D" id="3.40.50.300">
    <property type="entry name" value="P-loop containing nucleotide triphosphate hydrolases"/>
    <property type="match status" value="2"/>
</dbReference>
<dbReference type="InterPro" id="IPR027417">
    <property type="entry name" value="P-loop_NTPase"/>
</dbReference>
<evidence type="ECO:0000256" key="4">
    <source>
        <dbReference type="ARBA" id="ARBA00022737"/>
    </source>
</evidence>
<dbReference type="PROSITE" id="PS00211">
    <property type="entry name" value="ABC_TRANSPORTER_1"/>
    <property type="match status" value="1"/>
</dbReference>
<dbReference type="PROSITE" id="PS50893">
    <property type="entry name" value="ABC_TRANSPORTER_2"/>
    <property type="match status" value="2"/>
</dbReference>
<organism evidence="10 11">
    <name type="scientific">Pelolinea submarina</name>
    <dbReference type="NCBI Taxonomy" id="913107"/>
    <lineage>
        <taxon>Bacteria</taxon>
        <taxon>Bacillati</taxon>
        <taxon>Chloroflexota</taxon>
        <taxon>Anaerolineae</taxon>
        <taxon>Anaerolineales</taxon>
        <taxon>Anaerolineaceae</taxon>
        <taxon>Pelolinea</taxon>
    </lineage>
</organism>
<dbReference type="SMART" id="SM00382">
    <property type="entry name" value="AAA"/>
    <property type="match status" value="2"/>
</dbReference>
<dbReference type="RefSeq" id="WP_116225987.1">
    <property type="nucleotide sequence ID" value="NZ_AP018437.1"/>
</dbReference>
<dbReference type="Proteomes" id="UP000256388">
    <property type="component" value="Unassembled WGS sequence"/>
</dbReference>
<keyword evidence="4" id="KW-0677">Repeat</keyword>
<dbReference type="OrthoDB" id="9771863at2"/>
<dbReference type="PANTHER" id="PTHR43790">
    <property type="entry name" value="CARBOHYDRATE TRANSPORT ATP-BINDING PROTEIN MG119-RELATED"/>
    <property type="match status" value="1"/>
</dbReference>
<evidence type="ECO:0000259" key="9">
    <source>
        <dbReference type="PROSITE" id="PS50893"/>
    </source>
</evidence>
<dbReference type="Pfam" id="PF00005">
    <property type="entry name" value="ABC_tran"/>
    <property type="match status" value="2"/>
</dbReference>
<sequence>MEKSSLLKIENISKSFGGVQALDNVSLEIKKGEVHAIVGENGAGKSTLMKIIAGALQPDSGRLEFEGNSVEFEGPRDASQIGIAIVYQEPIFFRELSVVENIYLGEEIRQNRGTLDWNSMTTGASEAVKKMGLPVDIIHKTMSELMLGTQQLVLIARSIHKKAKLLILDEPTAILSQAETEILFNTIKTLKEQGVSILYISHRLEEIFQIADRITVLRDGKKVEDFAIDEASEDKLVLSMTGRNFSFDLKKELKDNNKTPILEVEHLSRAGVYQDISFSIKPGEILGFYGLVGAGRSEVMQAVYGELPSDSGAIKYKEQAIHPHNSLDAIEKGIIYVPEDRRHYGLFLIRAIQDNLSAGILRRISNRIGVINGHKELEKVQDQMQSLKIKAGSIFAPVSSLSGGNQQKVVLGRSLMLNPDLLILDEPTHGIDVATKNEIHKLIYALAEKNIAIILISSELPEVLALADNILVMHEGSMTGYLPRGKADEETILRLALGLHDKKKTAVV</sequence>
<dbReference type="AlphaFoldDB" id="A0A347ZPZ9"/>
<keyword evidence="3" id="KW-1003">Cell membrane</keyword>
<evidence type="ECO:0000256" key="5">
    <source>
        <dbReference type="ARBA" id="ARBA00022741"/>
    </source>
</evidence>
<feature type="domain" description="ABC transporter" evidence="9">
    <location>
        <begin position="7"/>
        <end position="244"/>
    </location>
</feature>
<dbReference type="InterPro" id="IPR003439">
    <property type="entry name" value="ABC_transporter-like_ATP-bd"/>
</dbReference>
<keyword evidence="2" id="KW-0813">Transport</keyword>
<dbReference type="EMBL" id="QUMS01000004">
    <property type="protein sequence ID" value="REG06291.1"/>
    <property type="molecule type" value="Genomic_DNA"/>
</dbReference>
<evidence type="ECO:0000256" key="2">
    <source>
        <dbReference type="ARBA" id="ARBA00022448"/>
    </source>
</evidence>
<dbReference type="InterPro" id="IPR003593">
    <property type="entry name" value="AAA+_ATPase"/>
</dbReference>
<comment type="caution">
    <text evidence="10">The sequence shown here is derived from an EMBL/GenBank/DDBJ whole genome shotgun (WGS) entry which is preliminary data.</text>
</comment>
<dbReference type="FunFam" id="3.40.50.300:FF:000127">
    <property type="entry name" value="Ribose import ATP-binding protein RbsA"/>
    <property type="match status" value="1"/>
</dbReference>
<feature type="domain" description="ABC transporter" evidence="9">
    <location>
        <begin position="253"/>
        <end position="500"/>
    </location>
</feature>
<keyword evidence="8" id="KW-0472">Membrane</keyword>
<evidence type="ECO:0000256" key="7">
    <source>
        <dbReference type="ARBA" id="ARBA00022967"/>
    </source>
</evidence>
<gene>
    <name evidence="10" type="ORF">DFR64_2724</name>
</gene>
<dbReference type="GO" id="GO:0005886">
    <property type="term" value="C:plasma membrane"/>
    <property type="evidence" value="ECO:0007669"/>
    <property type="project" value="UniProtKB-SubCell"/>
</dbReference>
<evidence type="ECO:0000256" key="1">
    <source>
        <dbReference type="ARBA" id="ARBA00004202"/>
    </source>
</evidence>
<dbReference type="CDD" id="cd03216">
    <property type="entry name" value="ABC_Carb_Monos_I"/>
    <property type="match status" value="1"/>
</dbReference>
<accession>A0A347ZPZ9</accession>
<dbReference type="SUPFAM" id="SSF52540">
    <property type="entry name" value="P-loop containing nucleoside triphosphate hydrolases"/>
    <property type="match status" value="2"/>
</dbReference>
<keyword evidence="7" id="KW-1278">Translocase</keyword>
<evidence type="ECO:0000256" key="3">
    <source>
        <dbReference type="ARBA" id="ARBA00022475"/>
    </source>
</evidence>
<dbReference type="InterPro" id="IPR050107">
    <property type="entry name" value="ABC_carbohydrate_import_ATPase"/>
</dbReference>
<dbReference type="PANTHER" id="PTHR43790:SF9">
    <property type="entry name" value="GALACTOFURANOSE TRANSPORTER ATP-BINDING PROTEIN YTFR"/>
    <property type="match status" value="1"/>
</dbReference>
<keyword evidence="5" id="KW-0547">Nucleotide-binding</keyword>
<dbReference type="GO" id="GO:0016887">
    <property type="term" value="F:ATP hydrolysis activity"/>
    <property type="evidence" value="ECO:0007669"/>
    <property type="project" value="InterPro"/>
</dbReference>
<dbReference type="GO" id="GO:0005524">
    <property type="term" value="F:ATP binding"/>
    <property type="evidence" value="ECO:0007669"/>
    <property type="project" value="UniProtKB-KW"/>
</dbReference>
<keyword evidence="11" id="KW-1185">Reference proteome</keyword>
<evidence type="ECO:0000313" key="10">
    <source>
        <dbReference type="EMBL" id="REG06291.1"/>
    </source>
</evidence>